<evidence type="ECO:0000256" key="2">
    <source>
        <dbReference type="SAM" id="MobiDB-lite"/>
    </source>
</evidence>
<feature type="region of interest" description="Disordered" evidence="2">
    <location>
        <begin position="1"/>
        <end position="22"/>
    </location>
</feature>
<dbReference type="AlphaFoldDB" id="A0A5B9E2E8"/>
<reference evidence="3 4" key="1">
    <citation type="submission" date="2019-08" db="EMBL/GenBank/DDBJ databases">
        <title>Complete genome sequence of Rhodanobacter glycinis strain T01E-68 isolated from tomato root.</title>
        <authorList>
            <person name="Weon H.-Y."/>
            <person name="Lee S.A."/>
        </authorList>
    </citation>
    <scope>NUCLEOTIDE SEQUENCE [LARGE SCALE GENOMIC DNA]</scope>
    <source>
        <strain evidence="3 4">T01E-68</strain>
    </source>
</reference>
<dbReference type="Pfam" id="PF07793">
    <property type="entry name" value="DUF1631"/>
    <property type="match status" value="1"/>
</dbReference>
<accession>A0A5B9E2E8</accession>
<feature type="compositionally biased region" description="Low complexity" evidence="2">
    <location>
        <begin position="264"/>
        <end position="276"/>
    </location>
</feature>
<evidence type="ECO:0000313" key="3">
    <source>
        <dbReference type="EMBL" id="QEE25714.1"/>
    </source>
</evidence>
<dbReference type="Proteomes" id="UP000321807">
    <property type="component" value="Chromosome"/>
</dbReference>
<dbReference type="InterPro" id="IPR012434">
    <property type="entry name" value="DUF1631"/>
</dbReference>
<feature type="coiled-coil region" evidence="1">
    <location>
        <begin position="309"/>
        <end position="347"/>
    </location>
</feature>
<evidence type="ECO:0000256" key="1">
    <source>
        <dbReference type="SAM" id="Coils"/>
    </source>
</evidence>
<dbReference type="EMBL" id="CP042807">
    <property type="protein sequence ID" value="QEE25714.1"/>
    <property type="molecule type" value="Genomic_DNA"/>
</dbReference>
<feature type="compositionally biased region" description="Low complexity" evidence="2">
    <location>
        <begin position="605"/>
        <end position="617"/>
    </location>
</feature>
<feature type="compositionally biased region" description="Basic and acidic residues" evidence="2">
    <location>
        <begin position="710"/>
        <end position="724"/>
    </location>
</feature>
<proteinExistence type="predicted"/>
<organism evidence="3 4">
    <name type="scientific">Rhodanobacter glycinis</name>
    <dbReference type="NCBI Taxonomy" id="582702"/>
    <lineage>
        <taxon>Bacteria</taxon>
        <taxon>Pseudomonadati</taxon>
        <taxon>Pseudomonadota</taxon>
        <taxon>Gammaproteobacteria</taxon>
        <taxon>Lysobacterales</taxon>
        <taxon>Rhodanobacteraceae</taxon>
        <taxon>Rhodanobacter</taxon>
    </lineage>
</organism>
<gene>
    <name evidence="3" type="ORF">CS053_15285</name>
</gene>
<evidence type="ECO:0000313" key="4">
    <source>
        <dbReference type="Proteomes" id="UP000321807"/>
    </source>
</evidence>
<feature type="region of interest" description="Disordered" evidence="2">
    <location>
        <begin position="237"/>
        <end position="276"/>
    </location>
</feature>
<name>A0A5B9E2E8_9GAMM</name>
<keyword evidence="1" id="KW-0175">Coiled coil</keyword>
<dbReference type="RefSeq" id="WP_147628033.1">
    <property type="nucleotide sequence ID" value="NZ_CP042807.1"/>
</dbReference>
<protein>
    <submittedName>
        <fullName evidence="3">DUF1631 domain-containing protein</fullName>
    </submittedName>
</protein>
<dbReference type="KEGG" id="rgl:CS053_15285"/>
<feature type="region of interest" description="Disordered" evidence="2">
    <location>
        <begin position="604"/>
        <end position="627"/>
    </location>
</feature>
<feature type="region of interest" description="Disordered" evidence="2">
    <location>
        <begin position="708"/>
        <end position="733"/>
    </location>
</feature>
<sequence length="835" mass="91060">MDVEPQLRRHAGMASFGQRPARQSWSPRARRLIEESCALSADWLGAPLKRCLDAFDQSLYQQAERSRNHLEQQRCFDSRALLDQQRVAFAQRFIEDLSDSFARLDESDTPPADDGPLQPLSLLDRNEHELNTALDKLAARGEGHNSLLLSELGYRFAVLVAMPPLEGDALPPSPANLARALRTASEPMQLPIEHRLLLLQVFEQTVTGTLGKLYESLNAHLLDDGILPQLRTFSVARSGPAHAGSGRAAPASVDEPVHTGEAPAATSATAATSAASNEPIAVLETLRDLLARGRTHNSSAAAQGRAATADELQVALDALQQHLVQVTDKASRELRSAQRLREELVLQLNTGKPLGAEPTQLSAEQDDTVELVAMLFEQLGQQLHQGPHARALLGDLQLPMLRLAVTDHDFFDQREHPGRRLLGTVAEAANDWLDGPDGETDGPLLARLEQLVERARREPPSAGLYTTLLADIEHHLAQLNRKAQTTERRHIEAMQGREKLDQARHRASELMGERFAKTQPRGLLRALLERAWSDVLALTLLRHGEDSETFAWRLRITDQLLGQLPVDDPALLRQEVEAGLQQIGMHAEEAEQVAQRLIGTPVPAPTATAPQVDATAPLPSNAPPAPTVARKTSVTKAASKKAPAITSSETAAVPAAIPMPTPAPEATAPLPVVQAQAPMAPATPHPTLAATTDNLPSATDLALRLKQRQRLGEQRSQEGRRGNDTAEQPPLGPQEARIHNRLRQLPFGSWFEFADPAGGAPTALKLAWFSPISGNSLFVTRRGQRGEEMNLRELARAMASGRVREMPAQRDGLLDRAWHSLTSNLLRPTRSGARP</sequence>